<proteinExistence type="predicted"/>
<keyword evidence="4" id="KW-1185">Reference proteome</keyword>
<evidence type="ECO:0000313" key="4">
    <source>
        <dbReference type="Proteomes" id="UP000015104"/>
    </source>
</evidence>
<organism evidence="3 4">
    <name type="scientific">Tetranychus urticae</name>
    <name type="common">Two-spotted spider mite</name>
    <dbReference type="NCBI Taxonomy" id="32264"/>
    <lineage>
        <taxon>Eukaryota</taxon>
        <taxon>Metazoa</taxon>
        <taxon>Ecdysozoa</taxon>
        <taxon>Arthropoda</taxon>
        <taxon>Chelicerata</taxon>
        <taxon>Arachnida</taxon>
        <taxon>Acari</taxon>
        <taxon>Acariformes</taxon>
        <taxon>Trombidiformes</taxon>
        <taxon>Prostigmata</taxon>
        <taxon>Eleutherengona</taxon>
        <taxon>Raphignathae</taxon>
        <taxon>Tetranychoidea</taxon>
        <taxon>Tetranychidae</taxon>
        <taxon>Tetranychus</taxon>
    </lineage>
</organism>
<dbReference type="EnsemblMetazoa" id="tetur01g02310.1">
    <property type="protein sequence ID" value="tetur01g02310.1"/>
    <property type="gene ID" value="tetur01g02310"/>
</dbReference>
<feature type="transmembrane region" description="Helical" evidence="2">
    <location>
        <begin position="58"/>
        <end position="79"/>
    </location>
</feature>
<sequence length="528" mass="60712">MMHIHPFLSTTKSFWQKSIVCASFFVSICGPVSCRKQEYLEPGELNLNRAFLQNNLSFITLACIWVFLLIIFVLFRIYYIDERNKLRQVFDDCSPSTSQFKYLVRLRVGLSSSNFQKETTAIMMDILDVKNRFITRISVSPSWLKSDVYNKQLDEKPRLVTLKFVLNRFTTMPAIGGVRLCHDSYFPVGGYIFIHSIDIRNFRENTVTVIPVLKRIFVLPPDAEEFDQVFKARSPGSAFKDSDVYIGGYSPFISFPEYLIFFFFYANVGLFTVMFKPTYLRITDLYQAATNGAFGFMTAFSITICIVVFYRYIIKTCYSRYRAMGPWAVVRIIFLTSIFLIAMIVGFTSSVIQSRYSSRALSYWSLAAVISDVLLAAVMIPAIAVRLLIKVKFSRSMGKLKSKSLISNMVDENKPPEQRTRIGVSTNTRSKSFRKELKADKKEESLKTDNKMEENIDEAGMQTIIRQKASIEEGLDLGAREKNDKSVRNRLLNRIQSVLRGTSKIKETEEDKFYAINKQLENKSNPPR</sequence>
<feature type="transmembrane region" description="Helical" evidence="2">
    <location>
        <begin position="258"/>
        <end position="275"/>
    </location>
</feature>
<dbReference type="EMBL" id="CAEY01000437">
    <property type="status" value="NOT_ANNOTATED_CDS"/>
    <property type="molecule type" value="Genomic_DNA"/>
</dbReference>
<evidence type="ECO:0000256" key="1">
    <source>
        <dbReference type="SAM" id="MobiDB-lite"/>
    </source>
</evidence>
<feature type="region of interest" description="Disordered" evidence="1">
    <location>
        <begin position="413"/>
        <end position="451"/>
    </location>
</feature>
<accession>T1JQ85</accession>
<keyword evidence="2" id="KW-1133">Transmembrane helix</keyword>
<dbReference type="Proteomes" id="UP000015104">
    <property type="component" value="Unassembled WGS sequence"/>
</dbReference>
<reference evidence="3" key="2">
    <citation type="submission" date="2015-06" db="UniProtKB">
        <authorList>
            <consortium name="EnsemblMetazoa"/>
        </authorList>
    </citation>
    <scope>IDENTIFICATION</scope>
</reference>
<dbReference type="HOGENOM" id="CLU_516147_0_0_1"/>
<keyword evidence="2" id="KW-0472">Membrane</keyword>
<dbReference type="AlphaFoldDB" id="T1JQ85"/>
<feature type="compositionally biased region" description="Basic and acidic residues" evidence="1">
    <location>
        <begin position="433"/>
        <end position="451"/>
    </location>
</feature>
<feature type="transmembrane region" description="Helical" evidence="2">
    <location>
        <begin position="295"/>
        <end position="314"/>
    </location>
</feature>
<protein>
    <submittedName>
        <fullName evidence="3">Uncharacterized protein</fullName>
    </submittedName>
</protein>
<keyword evidence="2" id="KW-0812">Transmembrane</keyword>
<reference evidence="4" key="1">
    <citation type="submission" date="2011-08" db="EMBL/GenBank/DDBJ databases">
        <authorList>
            <person name="Rombauts S."/>
        </authorList>
    </citation>
    <scope>NUCLEOTIDE SEQUENCE</scope>
    <source>
        <strain evidence="4">London</strain>
    </source>
</reference>
<feature type="transmembrane region" description="Helical" evidence="2">
    <location>
        <begin position="326"/>
        <end position="352"/>
    </location>
</feature>
<feature type="transmembrane region" description="Helical" evidence="2">
    <location>
        <begin position="364"/>
        <end position="389"/>
    </location>
</feature>
<evidence type="ECO:0000256" key="2">
    <source>
        <dbReference type="SAM" id="Phobius"/>
    </source>
</evidence>
<name>T1JQ85_TETUR</name>
<evidence type="ECO:0000313" key="3">
    <source>
        <dbReference type="EnsemblMetazoa" id="tetur01g02310.1"/>
    </source>
</evidence>